<evidence type="ECO:0000313" key="2">
    <source>
        <dbReference type="EMBL" id="TMQ55548.1"/>
    </source>
</evidence>
<name>A0A538SVX3_UNCEI</name>
<dbReference type="AlphaFoldDB" id="A0A538SVX3"/>
<reference evidence="2 3" key="1">
    <citation type="journal article" date="2019" name="Nat. Microbiol.">
        <title>Mediterranean grassland soil C-N compound turnover is dependent on rainfall and depth, and is mediated by genomically divergent microorganisms.</title>
        <authorList>
            <person name="Diamond S."/>
            <person name="Andeer P.F."/>
            <person name="Li Z."/>
            <person name="Crits-Christoph A."/>
            <person name="Burstein D."/>
            <person name="Anantharaman K."/>
            <person name="Lane K.R."/>
            <person name="Thomas B.C."/>
            <person name="Pan C."/>
            <person name="Northen T.R."/>
            <person name="Banfield J.F."/>
        </authorList>
    </citation>
    <scope>NUCLEOTIDE SEQUENCE [LARGE SCALE GENOMIC DNA]</scope>
    <source>
        <strain evidence="2">WS_2</strain>
    </source>
</reference>
<gene>
    <name evidence="2" type="ORF">E6K72_06220</name>
</gene>
<dbReference type="GO" id="GO:0016787">
    <property type="term" value="F:hydrolase activity"/>
    <property type="evidence" value="ECO:0007669"/>
    <property type="project" value="UniProtKB-KW"/>
</dbReference>
<dbReference type="SUPFAM" id="SSF53474">
    <property type="entry name" value="alpha/beta-Hydrolases"/>
    <property type="match status" value="1"/>
</dbReference>
<dbReference type="InterPro" id="IPR029058">
    <property type="entry name" value="AB_hydrolase_fold"/>
</dbReference>
<evidence type="ECO:0000256" key="1">
    <source>
        <dbReference type="SAM" id="MobiDB-lite"/>
    </source>
</evidence>
<dbReference type="Proteomes" id="UP000317716">
    <property type="component" value="Unassembled WGS sequence"/>
</dbReference>
<keyword evidence="2" id="KW-0378">Hydrolase</keyword>
<dbReference type="EMBL" id="VBOS01000209">
    <property type="protein sequence ID" value="TMQ55548.1"/>
    <property type="molecule type" value="Genomic_DNA"/>
</dbReference>
<accession>A0A538SVX3</accession>
<proteinExistence type="predicted"/>
<protein>
    <submittedName>
        <fullName evidence="2">Alpha/beta hydrolase</fullName>
    </submittedName>
</protein>
<feature type="compositionally biased region" description="Low complexity" evidence="1">
    <location>
        <begin position="365"/>
        <end position="380"/>
    </location>
</feature>
<dbReference type="Gene3D" id="3.40.50.1820">
    <property type="entry name" value="alpha/beta hydrolase"/>
    <property type="match status" value="1"/>
</dbReference>
<evidence type="ECO:0000313" key="3">
    <source>
        <dbReference type="Proteomes" id="UP000317716"/>
    </source>
</evidence>
<comment type="caution">
    <text evidence="2">The sequence shown here is derived from an EMBL/GenBank/DDBJ whole genome shotgun (WGS) entry which is preliminary data.</text>
</comment>
<feature type="region of interest" description="Disordered" evidence="1">
    <location>
        <begin position="350"/>
        <end position="380"/>
    </location>
</feature>
<sequence length="380" mass="42058">MSRTSDAAQIIGSTRSGAQFALYRPDRWNGALVLYAHGYTAPGDPIHLPPIDNLRDQLLGMGFGVAYSSFSENGLAIKDGIRQTERVEELFADRLGRPRRTFLIGTSMGGVIAVALAEDDPEHYDGLLTVSGLIGGTRGLVDYIAHIRVLFDVYYRDVLPGDFLHIPAGLNLERDVIGPAVQAMIANPQGAAIISQLVQTPVPFANGQELVTSIAQALALHFIELDDLLRRTHGDSFFDNSRVTYSGPLPAPVLADLNARVARYRSTREAQEFLDDYYEPSGRLRIPMMTVYNERDPVVNGFNEARYRERVARRGHRDLLVQRSFPRYGHSELFSAQEITQTFSELVARAGKRDRDDDEQDSDSRAVAARGREAGVGAVR</sequence>
<organism evidence="2 3">
    <name type="scientific">Eiseniibacteriota bacterium</name>
    <dbReference type="NCBI Taxonomy" id="2212470"/>
    <lineage>
        <taxon>Bacteria</taxon>
        <taxon>Candidatus Eiseniibacteriota</taxon>
    </lineage>
</organism>